<evidence type="ECO:0000313" key="1">
    <source>
        <dbReference type="EMBL" id="GJT59741.1"/>
    </source>
</evidence>
<sequence length="105" mass="12264">MATSPNDVRVQVIMKIREEMDMKVALEEEMLNLFTRFLERIRLRRSAIIRLGSQPDNPLVDHGRGLLERLTGANMQNAMQMMGARHELQRSLAEKVVMITHYRQM</sequence>
<dbReference type="Proteomes" id="UP001151760">
    <property type="component" value="Unassembled WGS sequence"/>
</dbReference>
<keyword evidence="2" id="KW-1185">Reference proteome</keyword>
<accession>A0ABQ5F8V4</accession>
<reference evidence="1" key="2">
    <citation type="submission" date="2022-01" db="EMBL/GenBank/DDBJ databases">
        <authorList>
            <person name="Yamashiro T."/>
            <person name="Shiraishi A."/>
            <person name="Satake H."/>
            <person name="Nakayama K."/>
        </authorList>
    </citation>
    <scope>NUCLEOTIDE SEQUENCE</scope>
</reference>
<evidence type="ECO:0000313" key="2">
    <source>
        <dbReference type="Proteomes" id="UP001151760"/>
    </source>
</evidence>
<organism evidence="1 2">
    <name type="scientific">Tanacetum coccineum</name>
    <dbReference type="NCBI Taxonomy" id="301880"/>
    <lineage>
        <taxon>Eukaryota</taxon>
        <taxon>Viridiplantae</taxon>
        <taxon>Streptophyta</taxon>
        <taxon>Embryophyta</taxon>
        <taxon>Tracheophyta</taxon>
        <taxon>Spermatophyta</taxon>
        <taxon>Magnoliopsida</taxon>
        <taxon>eudicotyledons</taxon>
        <taxon>Gunneridae</taxon>
        <taxon>Pentapetalae</taxon>
        <taxon>asterids</taxon>
        <taxon>campanulids</taxon>
        <taxon>Asterales</taxon>
        <taxon>Asteraceae</taxon>
        <taxon>Asteroideae</taxon>
        <taxon>Anthemideae</taxon>
        <taxon>Anthemidinae</taxon>
        <taxon>Tanacetum</taxon>
    </lineage>
</organism>
<name>A0ABQ5F8V4_9ASTR</name>
<comment type="caution">
    <text evidence="1">The sequence shown here is derived from an EMBL/GenBank/DDBJ whole genome shotgun (WGS) entry which is preliminary data.</text>
</comment>
<dbReference type="EMBL" id="BQNB010017136">
    <property type="protein sequence ID" value="GJT59741.1"/>
    <property type="molecule type" value="Genomic_DNA"/>
</dbReference>
<gene>
    <name evidence="1" type="ORF">Tco_1003274</name>
</gene>
<proteinExistence type="predicted"/>
<protein>
    <submittedName>
        <fullName evidence="1">Uncharacterized protein</fullName>
    </submittedName>
</protein>
<reference evidence="1" key="1">
    <citation type="journal article" date="2022" name="Int. J. Mol. Sci.">
        <title>Draft Genome of Tanacetum Coccineum: Genomic Comparison of Closely Related Tanacetum-Family Plants.</title>
        <authorList>
            <person name="Yamashiro T."/>
            <person name="Shiraishi A."/>
            <person name="Nakayama K."/>
            <person name="Satake H."/>
        </authorList>
    </citation>
    <scope>NUCLEOTIDE SEQUENCE</scope>
</reference>